<dbReference type="RefSeq" id="WP_320686372.1">
    <property type="nucleotide sequence ID" value="NZ_JAXBLV010000122.1"/>
</dbReference>
<name>A0ABU5F1A9_9BACT</name>
<dbReference type="Proteomes" id="UP001272242">
    <property type="component" value="Unassembled WGS sequence"/>
</dbReference>
<organism evidence="2 3">
    <name type="scientific">Gemmata algarum</name>
    <dbReference type="NCBI Taxonomy" id="2975278"/>
    <lineage>
        <taxon>Bacteria</taxon>
        <taxon>Pseudomonadati</taxon>
        <taxon>Planctomycetota</taxon>
        <taxon>Planctomycetia</taxon>
        <taxon>Gemmatales</taxon>
        <taxon>Gemmataceae</taxon>
        <taxon>Gemmata</taxon>
    </lineage>
</organism>
<keyword evidence="3" id="KW-1185">Reference proteome</keyword>
<feature type="region of interest" description="Disordered" evidence="1">
    <location>
        <begin position="1"/>
        <end position="42"/>
    </location>
</feature>
<proteinExistence type="predicted"/>
<evidence type="ECO:0000256" key="1">
    <source>
        <dbReference type="SAM" id="MobiDB-lite"/>
    </source>
</evidence>
<sequence length="68" mass="7436">MAKGRAWKMERASVSVPGKSRPRSNKYSDGDADQRPAPGTREQVWVGGYTRANGTKVEGHYRATSGRA</sequence>
<accession>A0ABU5F1A9</accession>
<comment type="caution">
    <text evidence="2">The sequence shown here is derived from an EMBL/GenBank/DDBJ whole genome shotgun (WGS) entry which is preliminary data.</text>
</comment>
<protein>
    <submittedName>
        <fullName evidence="2">Uncharacterized protein</fullName>
    </submittedName>
</protein>
<reference evidence="3" key="1">
    <citation type="journal article" date="2023" name="Mar. Drugs">
        <title>Gemmata algarum, a Novel Planctomycete Isolated from an Algal Mat, Displays Antimicrobial Activity.</title>
        <authorList>
            <person name="Kumar G."/>
            <person name="Kallscheuer N."/>
            <person name="Kashif M."/>
            <person name="Ahamad S."/>
            <person name="Jagadeeshwari U."/>
            <person name="Pannikurungottu S."/>
            <person name="Haufschild T."/>
            <person name="Kabuu M."/>
            <person name="Sasikala C."/>
            <person name="Jogler C."/>
            <person name="Ramana C."/>
        </authorList>
    </citation>
    <scope>NUCLEOTIDE SEQUENCE [LARGE SCALE GENOMIC DNA]</scope>
    <source>
        <strain evidence="3">JC673</strain>
    </source>
</reference>
<dbReference type="EMBL" id="JAXBLV010000122">
    <property type="protein sequence ID" value="MDY3559649.1"/>
    <property type="molecule type" value="Genomic_DNA"/>
</dbReference>
<evidence type="ECO:0000313" key="3">
    <source>
        <dbReference type="Proteomes" id="UP001272242"/>
    </source>
</evidence>
<evidence type="ECO:0000313" key="2">
    <source>
        <dbReference type="EMBL" id="MDY3559649.1"/>
    </source>
</evidence>
<gene>
    <name evidence="2" type="ORF">R5W23_000660</name>
</gene>